<dbReference type="SUPFAM" id="SSF52540">
    <property type="entry name" value="P-loop containing nucleoside triphosphate hydrolases"/>
    <property type="match status" value="1"/>
</dbReference>
<comment type="similarity">
    <text evidence="1">Belongs to the ABC transporter superfamily.</text>
</comment>
<reference evidence="6 7" key="1">
    <citation type="submission" date="2016-03" db="EMBL/GenBank/DDBJ databases">
        <authorList>
            <person name="Sant'Anna F.H."/>
            <person name="Ambrosini A."/>
            <person name="Souza R."/>
            <person name="Bach E."/>
            <person name="Fernandes G."/>
            <person name="Balsanelli E."/>
            <person name="Baura V.A."/>
            <person name="Souza E.M."/>
            <person name="Passaglia L."/>
        </authorList>
    </citation>
    <scope>NUCLEOTIDE SEQUENCE [LARGE SCALE GENOMIC DNA]</scope>
    <source>
        <strain evidence="6 7">P26E</strain>
    </source>
</reference>
<dbReference type="GO" id="GO:0005524">
    <property type="term" value="F:ATP binding"/>
    <property type="evidence" value="ECO:0007669"/>
    <property type="project" value="UniProtKB-KW"/>
</dbReference>
<keyword evidence="2" id="KW-0813">Transport</keyword>
<dbReference type="PROSITE" id="PS00211">
    <property type="entry name" value="ABC_TRANSPORTER_1"/>
    <property type="match status" value="1"/>
</dbReference>
<organism evidence="6 7">
    <name type="scientific">Paenibacillus helianthi</name>
    <dbReference type="NCBI Taxonomy" id="1349432"/>
    <lineage>
        <taxon>Bacteria</taxon>
        <taxon>Bacillati</taxon>
        <taxon>Bacillota</taxon>
        <taxon>Bacilli</taxon>
        <taxon>Bacillales</taxon>
        <taxon>Paenibacillaceae</taxon>
        <taxon>Paenibacillus</taxon>
    </lineage>
</organism>
<dbReference type="PANTHER" id="PTHR43335">
    <property type="entry name" value="ABC TRANSPORTER, ATP-BINDING PROTEIN"/>
    <property type="match status" value="1"/>
</dbReference>
<keyword evidence="3" id="KW-0547">Nucleotide-binding</keyword>
<dbReference type="EMBL" id="LVWI01000063">
    <property type="protein sequence ID" value="OKP82886.1"/>
    <property type="molecule type" value="Genomic_DNA"/>
</dbReference>
<accession>A0ABX3ELJ5</accession>
<dbReference type="InterPro" id="IPR027417">
    <property type="entry name" value="P-loop_NTPase"/>
</dbReference>
<proteinExistence type="inferred from homology"/>
<protein>
    <submittedName>
        <fullName evidence="6">Bacitracin ABC transporter ATP-binding protein</fullName>
    </submittedName>
</protein>
<dbReference type="InterPro" id="IPR003593">
    <property type="entry name" value="AAA+_ATPase"/>
</dbReference>
<comment type="caution">
    <text evidence="6">The sequence shown here is derived from an EMBL/GenBank/DDBJ whole genome shotgun (WGS) entry which is preliminary data.</text>
</comment>
<evidence type="ECO:0000259" key="5">
    <source>
        <dbReference type="PROSITE" id="PS50893"/>
    </source>
</evidence>
<dbReference type="CDD" id="cd03268">
    <property type="entry name" value="ABC_BcrA_bacitracin_resist"/>
    <property type="match status" value="1"/>
</dbReference>
<dbReference type="Proteomes" id="UP000186058">
    <property type="component" value="Unassembled WGS sequence"/>
</dbReference>
<dbReference type="SMART" id="SM00382">
    <property type="entry name" value="AAA"/>
    <property type="match status" value="1"/>
</dbReference>
<evidence type="ECO:0000313" key="7">
    <source>
        <dbReference type="Proteomes" id="UP000186058"/>
    </source>
</evidence>
<dbReference type="InterPro" id="IPR003439">
    <property type="entry name" value="ABC_transporter-like_ATP-bd"/>
</dbReference>
<feature type="domain" description="ABC transporter" evidence="5">
    <location>
        <begin position="4"/>
        <end position="232"/>
    </location>
</feature>
<evidence type="ECO:0000256" key="1">
    <source>
        <dbReference type="ARBA" id="ARBA00005417"/>
    </source>
</evidence>
<dbReference type="InterPro" id="IPR017871">
    <property type="entry name" value="ABC_transporter-like_CS"/>
</dbReference>
<evidence type="ECO:0000256" key="3">
    <source>
        <dbReference type="ARBA" id="ARBA00022741"/>
    </source>
</evidence>
<dbReference type="PROSITE" id="PS50893">
    <property type="entry name" value="ABC_TRANSPORTER_2"/>
    <property type="match status" value="1"/>
</dbReference>
<dbReference type="Pfam" id="PF00005">
    <property type="entry name" value="ABC_tran"/>
    <property type="match status" value="1"/>
</dbReference>
<sequence>MMVLETNGLTKKYNDQLVVNNLNMHVRQGEIYALLGRNGAGKTTTLKMVMGLVKQTRGEITVFGEKLTTSNTGGYRRIGALIEAPAFYENLTAIENLNLIASLRGIHNKNAVNNTLELVGLEKDTNKKSGKFSLGMKQRLGIALALMHDPEFIILDEPTNSLDPAGIQQMRSLILRLSKEAGTSILISSHILSEVEQLADTIGIIHQGCLVEEVPMNEIRRRNRHFIKMVVSNTALAVPILEKQLGITDFDVESDYILKIYEIERNMEDVNRYFHDAHIGVSEISMNKGNLEEYFMKITGG</sequence>
<dbReference type="Gene3D" id="3.40.50.300">
    <property type="entry name" value="P-loop containing nucleotide triphosphate hydrolases"/>
    <property type="match status" value="1"/>
</dbReference>
<name>A0ABX3ELJ5_9BACL</name>
<evidence type="ECO:0000256" key="4">
    <source>
        <dbReference type="ARBA" id="ARBA00022840"/>
    </source>
</evidence>
<evidence type="ECO:0000313" key="6">
    <source>
        <dbReference type="EMBL" id="OKP82886.1"/>
    </source>
</evidence>
<dbReference type="PANTHER" id="PTHR43335:SF8">
    <property type="entry name" value="ABC TRANSPORTER, ATP-BINDING PROTEIN"/>
    <property type="match status" value="1"/>
</dbReference>
<gene>
    <name evidence="6" type="ORF">A3844_22840</name>
</gene>
<dbReference type="RefSeq" id="WP_074100015.1">
    <property type="nucleotide sequence ID" value="NZ_LVWI01000063.1"/>
</dbReference>
<keyword evidence="7" id="KW-1185">Reference proteome</keyword>
<keyword evidence="4 6" id="KW-0067">ATP-binding</keyword>
<evidence type="ECO:0000256" key="2">
    <source>
        <dbReference type="ARBA" id="ARBA00022448"/>
    </source>
</evidence>